<dbReference type="GO" id="GO:0003677">
    <property type="term" value="F:DNA binding"/>
    <property type="evidence" value="ECO:0007669"/>
    <property type="project" value="UniProtKB-KW"/>
</dbReference>
<comment type="subcellular location">
    <subcellularLocation>
        <location evidence="1 7">Cytoplasm</location>
    </subcellularLocation>
</comment>
<comment type="caution">
    <text evidence="10">The sequence shown here is derived from an EMBL/GenBank/DDBJ whole genome shotgun (WGS) entry which is preliminary data.</text>
</comment>
<evidence type="ECO:0000259" key="9">
    <source>
        <dbReference type="Pfam" id="PF02863"/>
    </source>
</evidence>
<dbReference type="PANTHER" id="PTHR34471:SF1">
    <property type="entry name" value="ARGININE REPRESSOR"/>
    <property type="match status" value="1"/>
</dbReference>
<comment type="similarity">
    <text evidence="2 7">Belongs to the ArgR family.</text>
</comment>
<dbReference type="EMBL" id="AZDK01000037">
    <property type="protein sequence ID" value="KRK56204.1"/>
    <property type="molecule type" value="Genomic_DNA"/>
</dbReference>
<gene>
    <name evidence="7 10" type="primary">argR</name>
    <name evidence="11" type="ORF">FC31_GL001392</name>
    <name evidence="10" type="ORF">HMPREF0494_1847</name>
</gene>
<dbReference type="InterPro" id="IPR020899">
    <property type="entry name" value="Arg_repress_C"/>
</dbReference>
<dbReference type="GO" id="GO:1900079">
    <property type="term" value="P:regulation of arginine biosynthetic process"/>
    <property type="evidence" value="ECO:0007669"/>
    <property type="project" value="UniProtKB-UniRule"/>
</dbReference>
<dbReference type="InterPro" id="IPR020900">
    <property type="entry name" value="Arg_repress_DNA-bd"/>
</dbReference>
<dbReference type="GO" id="GO:0005737">
    <property type="term" value="C:cytoplasm"/>
    <property type="evidence" value="ECO:0007669"/>
    <property type="project" value="UniProtKB-SubCell"/>
</dbReference>
<evidence type="ECO:0000256" key="1">
    <source>
        <dbReference type="ARBA" id="ARBA00004496"/>
    </source>
</evidence>
<dbReference type="STRING" id="525309.HMPREF0494_1847"/>
<dbReference type="InterPro" id="IPR036251">
    <property type="entry name" value="Arg_repress_C_sf"/>
</dbReference>
<name>C8P953_9LACO</name>
<dbReference type="Pfam" id="PF02863">
    <property type="entry name" value="Arg_repressor_C"/>
    <property type="match status" value="1"/>
</dbReference>
<dbReference type="PATRIC" id="fig|525309.8.peg.1412"/>
<dbReference type="EMBL" id="ACLL01000052">
    <property type="protein sequence ID" value="EEW52959.1"/>
    <property type="molecule type" value="Genomic_DNA"/>
</dbReference>
<dbReference type="HOGENOM" id="CLU_097103_3_0_9"/>
<keyword evidence="6 7" id="KW-0804">Transcription</keyword>
<feature type="domain" description="Arginine repressor C-terminal" evidence="9">
    <location>
        <begin position="81"/>
        <end position="146"/>
    </location>
</feature>
<dbReference type="Pfam" id="PF01316">
    <property type="entry name" value="Arg_repressor"/>
    <property type="match status" value="1"/>
</dbReference>
<reference evidence="11 13" key="2">
    <citation type="journal article" date="2015" name="Genome Announc.">
        <title>Expanding the biotechnology potential of lactobacilli through comparative genomics of 213 strains and associated genera.</title>
        <authorList>
            <person name="Sun Z."/>
            <person name="Harris H.M."/>
            <person name="McCann A."/>
            <person name="Guo C."/>
            <person name="Argimon S."/>
            <person name="Zhang W."/>
            <person name="Yang X."/>
            <person name="Jeffery I.B."/>
            <person name="Cooney J.C."/>
            <person name="Kagawa T.F."/>
            <person name="Liu W."/>
            <person name="Song Y."/>
            <person name="Salvetti E."/>
            <person name="Wrobel A."/>
            <person name="Rasinkangas P."/>
            <person name="Parkhill J."/>
            <person name="Rea M.C."/>
            <person name="O'Sullivan O."/>
            <person name="Ritari J."/>
            <person name="Douillard F.P."/>
            <person name="Paul Ross R."/>
            <person name="Yang R."/>
            <person name="Briner A.E."/>
            <person name="Felis G.E."/>
            <person name="de Vos W.M."/>
            <person name="Barrangou R."/>
            <person name="Klaenhammer T.R."/>
            <person name="Caufield P.W."/>
            <person name="Cui Y."/>
            <person name="Zhang H."/>
            <person name="O'Toole P.W."/>
        </authorList>
    </citation>
    <scope>NUCLEOTIDE SEQUENCE [LARGE SCALE GENOMIC DNA]</scope>
    <source>
        <strain evidence="11 13">DSM 16041</strain>
    </source>
</reference>
<evidence type="ECO:0000313" key="10">
    <source>
        <dbReference type="EMBL" id="EEW52959.1"/>
    </source>
</evidence>
<dbReference type="eggNOG" id="COG1438">
    <property type="taxonomic scope" value="Bacteria"/>
</dbReference>
<dbReference type="GO" id="GO:0006526">
    <property type="term" value="P:L-arginine biosynthetic process"/>
    <property type="evidence" value="ECO:0007669"/>
    <property type="project" value="UniProtKB-UniPathway"/>
</dbReference>
<dbReference type="PRINTS" id="PR01467">
    <property type="entry name" value="ARGREPRESSOR"/>
</dbReference>
<evidence type="ECO:0000256" key="7">
    <source>
        <dbReference type="HAMAP-Rule" id="MF_00173"/>
    </source>
</evidence>
<dbReference type="UniPathway" id="UPA00068"/>
<comment type="function">
    <text evidence="7">Regulates arginine biosynthesis genes.</text>
</comment>
<dbReference type="Gene3D" id="3.30.1360.40">
    <property type="match status" value="1"/>
</dbReference>
<evidence type="ECO:0000313" key="11">
    <source>
        <dbReference type="EMBL" id="KRK56204.1"/>
    </source>
</evidence>
<dbReference type="SUPFAM" id="SSF46785">
    <property type="entry name" value="Winged helix' DNA-binding domain"/>
    <property type="match status" value="1"/>
</dbReference>
<evidence type="ECO:0000313" key="12">
    <source>
        <dbReference type="Proteomes" id="UP000003675"/>
    </source>
</evidence>
<dbReference type="RefSeq" id="WP_007123391.1">
    <property type="nucleotide sequence ID" value="NZ_AZDK01000037.1"/>
</dbReference>
<proteinExistence type="inferred from homology"/>
<dbReference type="Proteomes" id="UP000051883">
    <property type="component" value="Unassembled WGS sequence"/>
</dbReference>
<organism evidence="10 12">
    <name type="scientific">Limosilactobacillus antri DSM 16041</name>
    <dbReference type="NCBI Taxonomy" id="525309"/>
    <lineage>
        <taxon>Bacteria</taxon>
        <taxon>Bacillati</taxon>
        <taxon>Bacillota</taxon>
        <taxon>Bacilli</taxon>
        <taxon>Lactobacillales</taxon>
        <taxon>Lactobacillaceae</taxon>
        <taxon>Limosilactobacillus</taxon>
    </lineage>
</organism>
<dbReference type="AlphaFoldDB" id="C8P953"/>
<keyword evidence="3 7" id="KW-0963">Cytoplasm</keyword>
<keyword evidence="7" id="KW-0678">Repressor</keyword>
<evidence type="ECO:0000256" key="6">
    <source>
        <dbReference type="ARBA" id="ARBA00023163"/>
    </source>
</evidence>
<evidence type="ECO:0000259" key="8">
    <source>
        <dbReference type="Pfam" id="PF01316"/>
    </source>
</evidence>
<dbReference type="HAMAP" id="MF_00173">
    <property type="entry name" value="Arg_repressor"/>
    <property type="match status" value="1"/>
</dbReference>
<evidence type="ECO:0000313" key="13">
    <source>
        <dbReference type="Proteomes" id="UP000051883"/>
    </source>
</evidence>
<evidence type="ECO:0000256" key="5">
    <source>
        <dbReference type="ARBA" id="ARBA00023125"/>
    </source>
</evidence>
<keyword evidence="7" id="KW-0055">Arginine biosynthesis</keyword>
<dbReference type="GO" id="GO:0034618">
    <property type="term" value="F:arginine binding"/>
    <property type="evidence" value="ECO:0007669"/>
    <property type="project" value="InterPro"/>
</dbReference>
<keyword evidence="4 7" id="KW-0805">Transcription regulation</keyword>
<dbReference type="OrthoDB" id="9807089at2"/>
<dbReference type="GO" id="GO:0051259">
    <property type="term" value="P:protein complex oligomerization"/>
    <property type="evidence" value="ECO:0007669"/>
    <property type="project" value="InterPro"/>
</dbReference>
<keyword evidence="7" id="KW-0028">Amino-acid biosynthesis</keyword>
<dbReference type="SUPFAM" id="SSF55252">
    <property type="entry name" value="C-terminal domain of arginine repressor"/>
    <property type="match status" value="1"/>
</dbReference>
<reference evidence="10 12" key="1">
    <citation type="submission" date="2009-09" db="EMBL/GenBank/DDBJ databases">
        <authorList>
            <person name="Qin X."/>
            <person name="Bachman B."/>
            <person name="Battles P."/>
            <person name="Bell A."/>
            <person name="Bess C."/>
            <person name="Bickham C."/>
            <person name="Chaboub L."/>
            <person name="Chen D."/>
            <person name="Coyle M."/>
            <person name="Deiros D.R."/>
            <person name="Dinh H."/>
            <person name="Forbes L."/>
            <person name="Fowler G."/>
            <person name="Francisco L."/>
            <person name="Fu Q."/>
            <person name="Gubbala S."/>
            <person name="Hale W."/>
            <person name="Han Y."/>
            <person name="Hemphill L."/>
            <person name="Highlander S.K."/>
            <person name="Hirani K."/>
            <person name="Hogues M."/>
            <person name="Jackson L."/>
            <person name="Jakkamsetti A."/>
            <person name="Javaid M."/>
            <person name="Jiang H."/>
            <person name="Korchina V."/>
            <person name="Kovar C."/>
            <person name="Lara F."/>
            <person name="Lee S."/>
            <person name="Mata R."/>
            <person name="Mathew T."/>
            <person name="Moen C."/>
            <person name="Morales K."/>
            <person name="Munidasa M."/>
            <person name="Nazareth L."/>
            <person name="Ngo R."/>
            <person name="Nguyen L."/>
            <person name="Okwuonu G."/>
            <person name="Ongeri F."/>
            <person name="Patil S."/>
            <person name="Petrosino J."/>
            <person name="Pham C."/>
            <person name="Pham P."/>
            <person name="Pu L.-L."/>
            <person name="Puazo M."/>
            <person name="Raj R."/>
            <person name="Reid J."/>
            <person name="Rouhana J."/>
            <person name="Saada N."/>
            <person name="Shang Y."/>
            <person name="Simmons D."/>
            <person name="Thornton R."/>
            <person name="Warren J."/>
            <person name="Weissenberger G."/>
            <person name="Zhang J."/>
            <person name="Zhang L."/>
            <person name="Zhou C."/>
            <person name="Zhu D."/>
            <person name="Muzny D."/>
            <person name="Worley K."/>
            <person name="Gibbs R."/>
        </authorList>
    </citation>
    <scope>NUCLEOTIDE SEQUENCE [LARGE SCALE GENOMIC DNA]</scope>
    <source>
        <strain evidence="10 12">DSM 16041</strain>
    </source>
</reference>
<dbReference type="PANTHER" id="PTHR34471">
    <property type="entry name" value="ARGININE REPRESSOR"/>
    <property type="match status" value="1"/>
</dbReference>
<comment type="pathway">
    <text evidence="7">Amino-acid biosynthesis; L-arginine biosynthesis [regulation].</text>
</comment>
<keyword evidence="5 7" id="KW-0238">DNA-binding</keyword>
<dbReference type="GO" id="GO:0003700">
    <property type="term" value="F:DNA-binding transcription factor activity"/>
    <property type="evidence" value="ECO:0007669"/>
    <property type="project" value="UniProtKB-UniRule"/>
</dbReference>
<dbReference type="InterPro" id="IPR036390">
    <property type="entry name" value="WH_DNA-bd_sf"/>
</dbReference>
<evidence type="ECO:0000256" key="3">
    <source>
        <dbReference type="ARBA" id="ARBA00022490"/>
    </source>
</evidence>
<dbReference type="InterPro" id="IPR036388">
    <property type="entry name" value="WH-like_DNA-bd_sf"/>
</dbReference>
<feature type="domain" description="Arginine repressor DNA-binding" evidence="8">
    <location>
        <begin position="1"/>
        <end position="68"/>
    </location>
</feature>
<dbReference type="Proteomes" id="UP000003675">
    <property type="component" value="Unassembled WGS sequence"/>
</dbReference>
<keyword evidence="13" id="KW-1185">Reference proteome</keyword>
<sequence length="150" mass="16610">MKKADRQKKIREIITGQSIERQEDLVAALNQLGLQVTQATISRDIKEMQLIKVPAESGGYRYALPVMQRRDEPDQLATTIHDSLVKLKRSDRLLALAVRPGNGPVVANLLRRRTDRGVFTTIGDDSNVLVVCDTAADAEKLADYLNSLVG</sequence>
<accession>C8P953</accession>
<dbReference type="Gene3D" id="1.10.10.10">
    <property type="entry name" value="Winged helix-like DNA-binding domain superfamily/Winged helix DNA-binding domain"/>
    <property type="match status" value="1"/>
</dbReference>
<dbReference type="InterPro" id="IPR001669">
    <property type="entry name" value="Arg_repress"/>
</dbReference>
<protein>
    <recommendedName>
        <fullName evidence="7">Arginine repressor</fullName>
    </recommendedName>
</protein>
<evidence type="ECO:0000256" key="2">
    <source>
        <dbReference type="ARBA" id="ARBA00008316"/>
    </source>
</evidence>
<evidence type="ECO:0000256" key="4">
    <source>
        <dbReference type="ARBA" id="ARBA00023015"/>
    </source>
</evidence>